<feature type="binding site" evidence="12">
    <location>
        <begin position="240"/>
        <end position="241"/>
    </location>
    <ligand>
        <name>ATP</name>
        <dbReference type="ChEBI" id="CHEBI:30616"/>
    </ligand>
</feature>
<dbReference type="GO" id="GO:0046872">
    <property type="term" value="F:metal ion binding"/>
    <property type="evidence" value="ECO:0007669"/>
    <property type="project" value="UniProtKB-KW"/>
</dbReference>
<dbReference type="InterPro" id="IPR011877">
    <property type="entry name" value="Ribokinase"/>
</dbReference>
<dbReference type="Proteomes" id="UP000569951">
    <property type="component" value="Unassembled WGS sequence"/>
</dbReference>
<evidence type="ECO:0000313" key="14">
    <source>
        <dbReference type="EMBL" id="MBB6099888.1"/>
    </source>
</evidence>
<dbReference type="PROSITE" id="PS00584">
    <property type="entry name" value="PFKB_KINASES_2"/>
    <property type="match status" value="1"/>
</dbReference>
<feature type="binding site" evidence="12">
    <location>
        <begin position="209"/>
        <end position="214"/>
    </location>
    <ligand>
        <name>ATP</name>
        <dbReference type="ChEBI" id="CHEBI:30616"/>
    </ligand>
</feature>
<evidence type="ECO:0000256" key="1">
    <source>
        <dbReference type="ARBA" id="ARBA00005380"/>
    </source>
</evidence>
<name>A0A841I5Z9_9DEIO</name>
<evidence type="ECO:0000256" key="3">
    <source>
        <dbReference type="ARBA" id="ARBA00016943"/>
    </source>
</evidence>
<evidence type="ECO:0000256" key="11">
    <source>
        <dbReference type="ARBA" id="ARBA00023277"/>
    </source>
</evidence>
<feature type="binding site" evidence="12">
    <location>
        <begin position="9"/>
        <end position="11"/>
    </location>
    <ligand>
        <name>substrate</name>
    </ligand>
</feature>
<dbReference type="InterPro" id="IPR029056">
    <property type="entry name" value="Ribokinase-like"/>
</dbReference>
<feature type="active site" description="Proton acceptor" evidence="12">
    <location>
        <position position="241"/>
    </location>
</feature>
<reference evidence="14 15" key="1">
    <citation type="submission" date="2020-08" db="EMBL/GenBank/DDBJ databases">
        <title>Genomic Encyclopedia of Type Strains, Phase IV (KMG-IV): sequencing the most valuable type-strain genomes for metagenomic binning, comparative biology and taxonomic classification.</title>
        <authorList>
            <person name="Goeker M."/>
        </authorList>
    </citation>
    <scope>NUCLEOTIDE SEQUENCE [LARGE SCALE GENOMIC DNA]</scope>
    <source>
        <strain evidence="14 15">DSM 21458</strain>
    </source>
</reference>
<organism evidence="14 15">
    <name type="scientific">Deinobacterium chartae</name>
    <dbReference type="NCBI Taxonomy" id="521158"/>
    <lineage>
        <taxon>Bacteria</taxon>
        <taxon>Thermotogati</taxon>
        <taxon>Deinococcota</taxon>
        <taxon>Deinococci</taxon>
        <taxon>Deinococcales</taxon>
        <taxon>Deinococcaceae</taxon>
        <taxon>Deinobacterium</taxon>
    </lineage>
</organism>
<dbReference type="HAMAP" id="MF_01987">
    <property type="entry name" value="Ribokinase"/>
    <property type="match status" value="1"/>
</dbReference>
<evidence type="ECO:0000256" key="6">
    <source>
        <dbReference type="ARBA" id="ARBA00022741"/>
    </source>
</evidence>
<dbReference type="InterPro" id="IPR002173">
    <property type="entry name" value="Carboh/pur_kinase_PfkB_CS"/>
</dbReference>
<dbReference type="Gene3D" id="3.40.1190.20">
    <property type="match status" value="1"/>
</dbReference>
<dbReference type="PANTHER" id="PTHR10584">
    <property type="entry name" value="SUGAR KINASE"/>
    <property type="match status" value="1"/>
</dbReference>
<dbReference type="PRINTS" id="PR00990">
    <property type="entry name" value="RIBOKINASE"/>
</dbReference>
<keyword evidence="4 12" id="KW-0808">Transferase</keyword>
<feature type="domain" description="Carbohydrate kinase PfkB" evidence="13">
    <location>
        <begin position="2"/>
        <end position="283"/>
    </location>
</feature>
<evidence type="ECO:0000256" key="4">
    <source>
        <dbReference type="ARBA" id="ARBA00022679"/>
    </source>
</evidence>
<accession>A0A841I5Z9</accession>
<dbReference type="InterPro" id="IPR002139">
    <property type="entry name" value="Ribo/fructo_kinase"/>
</dbReference>
<comment type="activity regulation">
    <text evidence="12">Activated by a monovalent cation that binds near, but not in, the active site. The most likely occupant of the site in vivo is potassium. Ion binding induces a conformational change that may alter substrate affinity.</text>
</comment>
<dbReference type="GO" id="GO:0005524">
    <property type="term" value="F:ATP binding"/>
    <property type="evidence" value="ECO:0007669"/>
    <property type="project" value="UniProtKB-UniRule"/>
</dbReference>
<dbReference type="InterPro" id="IPR011611">
    <property type="entry name" value="PfkB_dom"/>
</dbReference>
<feature type="binding site" evidence="12">
    <location>
        <position position="241"/>
    </location>
    <ligand>
        <name>substrate</name>
    </ligand>
</feature>
<dbReference type="EC" id="2.7.1.15" evidence="2 12"/>
<feature type="binding site" evidence="12">
    <location>
        <position position="271"/>
    </location>
    <ligand>
        <name>K(+)</name>
        <dbReference type="ChEBI" id="CHEBI:29103"/>
    </ligand>
</feature>
<feature type="binding site" evidence="12">
    <location>
        <position position="235"/>
    </location>
    <ligand>
        <name>K(+)</name>
        <dbReference type="ChEBI" id="CHEBI:29103"/>
    </ligand>
</feature>
<evidence type="ECO:0000256" key="5">
    <source>
        <dbReference type="ARBA" id="ARBA00022723"/>
    </source>
</evidence>
<dbReference type="AlphaFoldDB" id="A0A841I5Z9"/>
<proteinExistence type="inferred from homology"/>
<keyword evidence="9 12" id="KW-0460">Magnesium</keyword>
<keyword evidence="15" id="KW-1185">Reference proteome</keyword>
<keyword evidence="12" id="KW-0963">Cytoplasm</keyword>
<feature type="binding site" evidence="12">
    <location>
        <begin position="37"/>
        <end position="41"/>
    </location>
    <ligand>
        <name>substrate</name>
    </ligand>
</feature>
<evidence type="ECO:0000256" key="9">
    <source>
        <dbReference type="ARBA" id="ARBA00022842"/>
    </source>
</evidence>
<evidence type="ECO:0000259" key="13">
    <source>
        <dbReference type="Pfam" id="PF00294"/>
    </source>
</evidence>
<comment type="catalytic activity">
    <reaction evidence="12">
        <text>D-ribose + ATP = D-ribose 5-phosphate + ADP + H(+)</text>
        <dbReference type="Rhea" id="RHEA:13697"/>
        <dbReference type="ChEBI" id="CHEBI:15378"/>
        <dbReference type="ChEBI" id="CHEBI:30616"/>
        <dbReference type="ChEBI" id="CHEBI:47013"/>
        <dbReference type="ChEBI" id="CHEBI:78346"/>
        <dbReference type="ChEBI" id="CHEBI:456216"/>
        <dbReference type="EC" id="2.7.1.15"/>
    </reaction>
</comment>
<keyword evidence="6 12" id="KW-0547">Nucleotide-binding</keyword>
<sequence length="296" mass="30150">MILVAGSANIDFVVRVPHIVTPGETLLGSDYALFAGGKGANQAVAAARCGAPTAFLGAVGADPFAAQLRASLEQAGVDLSRLRTVPRPTGAAFISVSDAGENAITVAPGANAAVTAEGVDLEGVSWLLLQLEIPLETVVALAAQARRRGVRVMLNAAPARDLPEHLLSDLEVLLVNAGELRQLAGGDDAPLEDLAARLQARGPRALVVTLGGEGVYARVDQQNLYIGAFAVGVLDTTGAGDTFAGALASRLAAGEDWAPALRFAAAAAALACTRAGAQASMPTLEETQAFLRARAD</sequence>
<evidence type="ECO:0000313" key="15">
    <source>
        <dbReference type="Proteomes" id="UP000569951"/>
    </source>
</evidence>
<keyword evidence="10 12" id="KW-0630">Potassium</keyword>
<feature type="binding site" evidence="12">
    <location>
        <position position="274"/>
    </location>
    <ligand>
        <name>K(+)</name>
        <dbReference type="ChEBI" id="CHEBI:29103"/>
    </ligand>
</feature>
<protein>
    <recommendedName>
        <fullName evidence="3 12">Ribokinase</fullName>
        <shortName evidence="12">RK</shortName>
        <ecNumber evidence="2 12">2.7.1.15</ecNumber>
    </recommendedName>
</protein>
<keyword evidence="5 12" id="KW-0479">Metal-binding</keyword>
<dbReference type="Pfam" id="PF00294">
    <property type="entry name" value="PfkB"/>
    <property type="match status" value="1"/>
</dbReference>
<evidence type="ECO:0000256" key="7">
    <source>
        <dbReference type="ARBA" id="ARBA00022777"/>
    </source>
</evidence>
<evidence type="ECO:0000256" key="8">
    <source>
        <dbReference type="ARBA" id="ARBA00022840"/>
    </source>
</evidence>
<dbReference type="EMBL" id="JACHHG010000016">
    <property type="protein sequence ID" value="MBB6099888.1"/>
    <property type="molecule type" value="Genomic_DNA"/>
</dbReference>
<dbReference type="SUPFAM" id="SSF53613">
    <property type="entry name" value="Ribokinase-like"/>
    <property type="match status" value="1"/>
</dbReference>
<evidence type="ECO:0000256" key="12">
    <source>
        <dbReference type="HAMAP-Rule" id="MF_01987"/>
    </source>
</evidence>
<feature type="binding site" evidence="12">
    <location>
        <position position="280"/>
    </location>
    <ligand>
        <name>K(+)</name>
        <dbReference type="ChEBI" id="CHEBI:29103"/>
    </ligand>
</feature>
<keyword evidence="11 12" id="KW-0119">Carbohydrate metabolism</keyword>
<comment type="similarity">
    <text evidence="1">Belongs to the carbohydrate kinase pfkB family.</text>
</comment>
<comment type="similarity">
    <text evidence="12">Belongs to the carbohydrate kinase PfkB family. Ribokinase subfamily.</text>
</comment>
<dbReference type="UniPathway" id="UPA00916">
    <property type="reaction ID" value="UER00889"/>
</dbReference>
<dbReference type="GO" id="GO:0019303">
    <property type="term" value="P:D-ribose catabolic process"/>
    <property type="evidence" value="ECO:0007669"/>
    <property type="project" value="UniProtKB-UniRule"/>
</dbReference>
<gene>
    <name evidence="12" type="primary">rbsK</name>
    <name evidence="14" type="ORF">HNR42_003348</name>
</gene>
<dbReference type="GO" id="GO:0005829">
    <property type="term" value="C:cytosol"/>
    <property type="evidence" value="ECO:0007669"/>
    <property type="project" value="TreeGrafter"/>
</dbReference>
<keyword evidence="8 12" id="KW-0067">ATP-binding</keyword>
<comment type="subunit">
    <text evidence="12">Homodimer.</text>
</comment>
<comment type="subcellular location">
    <subcellularLocation>
        <location evidence="12">Cytoplasm</location>
    </subcellularLocation>
</comment>
<comment type="pathway">
    <text evidence="12">Carbohydrate metabolism; D-ribose degradation; D-ribose 5-phosphate from beta-D-ribopyranose: step 2/2.</text>
</comment>
<dbReference type="GO" id="GO:0004747">
    <property type="term" value="F:ribokinase activity"/>
    <property type="evidence" value="ECO:0007669"/>
    <property type="project" value="UniProtKB-UniRule"/>
</dbReference>
<keyword evidence="7 12" id="KW-0418">Kinase</keyword>
<evidence type="ECO:0000256" key="10">
    <source>
        <dbReference type="ARBA" id="ARBA00022958"/>
    </source>
</evidence>
<feature type="binding site" evidence="12">
    <location>
        <position position="276"/>
    </location>
    <ligand>
        <name>K(+)</name>
        <dbReference type="ChEBI" id="CHEBI:29103"/>
    </ligand>
</feature>
<comment type="function">
    <text evidence="12">Catalyzes the phosphorylation of ribose at O-5 in a reaction requiring ATP and magnesium. The resulting D-ribose-5-phosphate can then be used either for sythesis of nucleotides, histidine, and tryptophan, or as a component of the pentose phosphate pathway.</text>
</comment>
<dbReference type="PANTHER" id="PTHR10584:SF166">
    <property type="entry name" value="RIBOKINASE"/>
    <property type="match status" value="1"/>
</dbReference>
<feature type="binding site" evidence="12">
    <location>
        <position position="132"/>
    </location>
    <ligand>
        <name>substrate</name>
    </ligand>
</feature>
<comment type="caution">
    <text evidence="14">The sequence shown here is derived from an EMBL/GenBank/DDBJ whole genome shotgun (WGS) entry which is preliminary data.</text>
</comment>
<dbReference type="RefSeq" id="WP_183988625.1">
    <property type="nucleotide sequence ID" value="NZ_JACHHG010000016.1"/>
</dbReference>
<comment type="caution">
    <text evidence="12">Lacks conserved residue(s) required for the propagation of feature annotation.</text>
</comment>
<evidence type="ECO:0000256" key="2">
    <source>
        <dbReference type="ARBA" id="ARBA00012035"/>
    </source>
</evidence>
<dbReference type="CDD" id="cd01174">
    <property type="entry name" value="ribokinase"/>
    <property type="match status" value="1"/>
</dbReference>
<comment type="cofactor">
    <cofactor evidence="12">
        <name>Mg(2+)</name>
        <dbReference type="ChEBI" id="CHEBI:18420"/>
    </cofactor>
    <text evidence="12">Requires a divalent cation, most likely magnesium in vivo, as an electrophilic catalyst to aid phosphoryl group transfer. It is the chelate of the metal and the nucleotide that is the actual substrate.</text>
</comment>
<feature type="binding site" evidence="12">
    <location>
        <position position="176"/>
    </location>
    <ligand>
        <name>ATP</name>
        <dbReference type="ChEBI" id="CHEBI:30616"/>
    </ligand>
</feature>
<feature type="binding site" evidence="12">
    <location>
        <position position="237"/>
    </location>
    <ligand>
        <name>K(+)</name>
        <dbReference type="ChEBI" id="CHEBI:29103"/>
    </ligand>
</feature>